<name>A0A2I8VED1_9EURY</name>
<dbReference type="Proteomes" id="UP000236584">
    <property type="component" value="Chromosome"/>
</dbReference>
<dbReference type="GeneID" id="35590476"/>
<keyword evidence="1" id="KW-0472">Membrane</keyword>
<organism evidence="2 3">
    <name type="scientific">Salinigranum rubrum</name>
    <dbReference type="NCBI Taxonomy" id="755307"/>
    <lineage>
        <taxon>Archaea</taxon>
        <taxon>Methanobacteriati</taxon>
        <taxon>Methanobacteriota</taxon>
        <taxon>Stenosarchaea group</taxon>
        <taxon>Halobacteria</taxon>
        <taxon>Halobacteriales</taxon>
        <taxon>Haloferacaceae</taxon>
        <taxon>Salinigranum</taxon>
    </lineage>
</organism>
<gene>
    <name evidence="2" type="ORF">C2R22_00265</name>
</gene>
<evidence type="ECO:0000256" key="1">
    <source>
        <dbReference type="SAM" id="Phobius"/>
    </source>
</evidence>
<keyword evidence="1" id="KW-1133">Transmembrane helix</keyword>
<reference evidence="2 3" key="1">
    <citation type="submission" date="2018-01" db="EMBL/GenBank/DDBJ databases">
        <title>Complete genome sequence of Salinigranum rubrum GX10T, an extremely halophilic archaeon isolated from a marine solar saltern.</title>
        <authorList>
            <person name="Han S."/>
        </authorList>
    </citation>
    <scope>NUCLEOTIDE SEQUENCE [LARGE SCALE GENOMIC DNA]</scope>
    <source>
        <strain evidence="2 3">GX10</strain>
    </source>
</reference>
<dbReference type="RefSeq" id="WP_103423796.1">
    <property type="nucleotide sequence ID" value="NZ_CP026309.1"/>
</dbReference>
<evidence type="ECO:0000313" key="2">
    <source>
        <dbReference type="EMBL" id="AUV80288.1"/>
    </source>
</evidence>
<evidence type="ECO:0000313" key="3">
    <source>
        <dbReference type="Proteomes" id="UP000236584"/>
    </source>
</evidence>
<feature type="transmembrane region" description="Helical" evidence="1">
    <location>
        <begin position="36"/>
        <end position="57"/>
    </location>
</feature>
<dbReference type="KEGG" id="srub:C2R22_00265"/>
<protein>
    <submittedName>
        <fullName evidence="2">Uncharacterized protein</fullName>
    </submittedName>
</protein>
<keyword evidence="3" id="KW-1185">Reference proteome</keyword>
<accession>A0A2I8VED1</accession>
<dbReference type="EMBL" id="CP026309">
    <property type="protein sequence ID" value="AUV80288.1"/>
    <property type="molecule type" value="Genomic_DNA"/>
</dbReference>
<proteinExistence type="predicted"/>
<dbReference type="AlphaFoldDB" id="A0A2I8VED1"/>
<sequence length="117" mass="12581">MVRYRSLVAAAAALLLLAPAVVGVAALLDVALVRVGYASVWLGVALCAVLVMLGVVIRRDARREGDDSDRAESVWEFIPSWQYTGRHVESGGLARGEQEAALADVDEQAKQREHGPQ</sequence>
<keyword evidence="1" id="KW-0812">Transmembrane</keyword>
<dbReference type="OrthoDB" id="306439at2157"/>